<name>A0A8S1HJM4_9PELO</name>
<evidence type="ECO:0000256" key="6">
    <source>
        <dbReference type="ARBA" id="ARBA00022741"/>
    </source>
</evidence>
<dbReference type="InterPro" id="IPR000953">
    <property type="entry name" value="Chromo/chromo_shadow_dom"/>
</dbReference>
<dbReference type="Pfam" id="PF02212">
    <property type="entry name" value="GED"/>
    <property type="match status" value="1"/>
</dbReference>
<proteinExistence type="inferred from homology"/>
<dbReference type="GO" id="GO:0005634">
    <property type="term" value="C:nucleus"/>
    <property type="evidence" value="ECO:0007669"/>
    <property type="project" value="UniProtKB-SubCell"/>
</dbReference>
<reference evidence="20" key="1">
    <citation type="submission" date="2020-10" db="EMBL/GenBank/DDBJ databases">
        <authorList>
            <person name="Kikuchi T."/>
        </authorList>
    </citation>
    <scope>NUCLEOTIDE SEQUENCE</scope>
    <source>
        <strain evidence="20">NKZ352</strain>
    </source>
</reference>
<dbReference type="Pfam" id="PF01031">
    <property type="entry name" value="Dynamin_M"/>
    <property type="match status" value="1"/>
</dbReference>
<evidence type="ECO:0000256" key="4">
    <source>
        <dbReference type="ARBA" id="ARBA00011980"/>
    </source>
</evidence>
<evidence type="ECO:0000256" key="12">
    <source>
        <dbReference type="ARBA" id="ARBA00023136"/>
    </source>
</evidence>
<dbReference type="PROSITE" id="PS00410">
    <property type="entry name" value="G_DYNAMIN_1"/>
    <property type="match status" value="1"/>
</dbReference>
<dbReference type="GO" id="GO:0048312">
    <property type="term" value="P:intracellular distribution of mitochondria"/>
    <property type="evidence" value="ECO:0007669"/>
    <property type="project" value="TreeGrafter"/>
</dbReference>
<evidence type="ECO:0000259" key="18">
    <source>
        <dbReference type="PROSITE" id="PS51388"/>
    </source>
</evidence>
<feature type="compositionally biased region" description="Low complexity" evidence="16">
    <location>
        <begin position="1090"/>
        <end position="1102"/>
    </location>
</feature>
<dbReference type="SUPFAM" id="SSF52540">
    <property type="entry name" value="P-loop containing nucleoside triphosphate hydrolases"/>
    <property type="match status" value="1"/>
</dbReference>
<dbReference type="GO" id="GO:0005741">
    <property type="term" value="C:mitochondrial outer membrane"/>
    <property type="evidence" value="ECO:0007669"/>
    <property type="project" value="UniProtKB-SubCell"/>
</dbReference>
<feature type="domain" description="Chromo" evidence="17">
    <location>
        <begin position="713"/>
        <end position="796"/>
    </location>
</feature>
<dbReference type="GO" id="GO:0006897">
    <property type="term" value="P:endocytosis"/>
    <property type="evidence" value="ECO:0007669"/>
    <property type="project" value="TreeGrafter"/>
</dbReference>
<dbReference type="GO" id="GO:0016559">
    <property type="term" value="P:peroxisome fission"/>
    <property type="evidence" value="ECO:0007669"/>
    <property type="project" value="TreeGrafter"/>
</dbReference>
<dbReference type="FunFam" id="3.40.50.300:FF:000172">
    <property type="entry name" value="Dynamin-1-like protein isoform 1"/>
    <property type="match status" value="1"/>
</dbReference>
<evidence type="ECO:0000259" key="17">
    <source>
        <dbReference type="PROSITE" id="PS50013"/>
    </source>
</evidence>
<dbReference type="InterPro" id="IPR022812">
    <property type="entry name" value="Dynamin"/>
</dbReference>
<keyword evidence="9" id="KW-0446">Lipid-binding</keyword>
<dbReference type="Pfam" id="PF00350">
    <property type="entry name" value="Dynamin_N"/>
    <property type="match status" value="1"/>
</dbReference>
<keyword evidence="21" id="KW-1185">Reference proteome</keyword>
<dbReference type="GO" id="GO:0008289">
    <property type="term" value="F:lipid binding"/>
    <property type="evidence" value="ECO:0007669"/>
    <property type="project" value="UniProtKB-KW"/>
</dbReference>
<evidence type="ECO:0000256" key="1">
    <source>
        <dbReference type="ARBA" id="ARBA00004123"/>
    </source>
</evidence>
<dbReference type="InterPro" id="IPR045063">
    <property type="entry name" value="Dynamin_N"/>
</dbReference>
<evidence type="ECO:0000256" key="9">
    <source>
        <dbReference type="ARBA" id="ARBA00023121"/>
    </source>
</evidence>
<evidence type="ECO:0000313" key="20">
    <source>
        <dbReference type="EMBL" id="CAD6194648.1"/>
    </source>
</evidence>
<dbReference type="InterPro" id="IPR023780">
    <property type="entry name" value="Chromo_domain"/>
</dbReference>
<feature type="region of interest" description="Disordered" evidence="16">
    <location>
        <begin position="525"/>
        <end position="558"/>
    </location>
</feature>
<evidence type="ECO:0000256" key="8">
    <source>
        <dbReference type="ARBA" id="ARBA00022801"/>
    </source>
</evidence>
<dbReference type="InterPro" id="IPR019762">
    <property type="entry name" value="Dynamin_GTPase_CS"/>
</dbReference>
<evidence type="ECO:0000256" key="11">
    <source>
        <dbReference type="ARBA" id="ARBA00023134"/>
    </source>
</evidence>
<dbReference type="SMART" id="SM00298">
    <property type="entry name" value="CHROMO"/>
    <property type="match status" value="1"/>
</dbReference>
<keyword evidence="10" id="KW-0496">Mitochondrion</keyword>
<keyword evidence="8" id="KW-0378">Hydrolase</keyword>
<evidence type="ECO:0000256" key="3">
    <source>
        <dbReference type="ARBA" id="ARBA00004514"/>
    </source>
</evidence>
<dbReference type="InterPro" id="IPR001401">
    <property type="entry name" value="Dynamin_GTPase"/>
</dbReference>
<dbReference type="GO" id="GO:0000266">
    <property type="term" value="P:mitochondrial fission"/>
    <property type="evidence" value="ECO:0007669"/>
    <property type="project" value="TreeGrafter"/>
</dbReference>
<dbReference type="PANTHER" id="PTHR11566">
    <property type="entry name" value="DYNAMIN"/>
    <property type="match status" value="1"/>
</dbReference>
<keyword evidence="11 15" id="KW-0342">GTP-binding</keyword>
<evidence type="ECO:0000256" key="5">
    <source>
        <dbReference type="ARBA" id="ARBA00022490"/>
    </source>
</evidence>
<sequence length="1559" mass="177438">MESLIPVVNKLQDVFATLGRKEDQIQLPQIVVVGSQSAGKSSVLENLVGRDFLPRGTGIVTRRPLILQLNHVALDDTIKRRRSDGSLLKDDWAMFEHTGNKVFTNFDQVRKEIEDETDRVTGVNKGISNNPISLKIYSHHVVPLSLVDLPGITKIPVGDQPANIEEQIRNMIVSYISNPSSIILAVTPANQDFATSEPIKLAREVDAGGQRTLAVLTKIDLMDQGTDAMDVLMGKVIPVKLGIIGVVNRSQQAIIDNKPITDAVKDEQHFFQKKYPTLASRNGTHYLAKRLNMLLMHHIRNCLPALKARVSMMNSQCQADLVAFGEPVEDKNRTLLQIITRFATAYTSTIEGTSRNIETTELCGGARICYIFHETFGRSLEGVNPLENLSQLDILTAIRNATGPRPALFVPEVSFELLVKRQIQRLEDPSLRCVELVHEEMQRMVQHCGFTTQQEMIRFPRLYDKINEVVSGVLKERLKPTNELVENLVAIELAYINTKHPEFTEANLVTLLKEELNLEDRNARQRQRAISSGERAASVTTDSNGATANSVDNTQTLKNGNGGASVGGIFGIFGAAKSPPEESPKKAANFLPEVPETNIGRKLTPREQRDCAIIERLIRNYFLIVRKNIQDSVPKAVMALLVNYVRDNLQSELVRQLYKPELLDDLLAETEDMAQRRRETLETMKALNQASLIISEVRETQTMSSGEEEEDEYYVEEIIKLEEYDKLVEDYRHNRNTYTFAPPCLDTPVHSKYCFLVKWRGYHINDSTWEPESNLLDNEVFEKFKRLRKMNKEHEKFEKEYDREKLERDRLLNARKKELREATQKNKVSKADESKRSFTVLPASKKKEKKSTTLEVTIPVVQTQSSKDRVVVWTSPDASETRKNEKSKKFVIPKKAEAKEEDLSKKIRARTDFQSDITPKVKKKTETLAPSQPEHEPIKVTIKVNVPSTHRSPVSVILEENRKLPADEAPKTFDVEGIVFLAEKRGKYKIYKDLLLRRRCSSAEQLDLRWRKNAEKHMFDVILGRSSTYQNALHQDLERMKIRWRSRTTGSFPVVLKPSKGHQYKVSCAEPLRRLIPDAEIKRLRKRSPSRPSRTPSSNSERQISDPFLSNLLEMNEKSFLMEFPNKNPELLPLLRKLVEFYTKAVIYPVQKSLELITTESGLRDSVIKTLMTKVQIAGSVQAEKRWIFRKEKRADLRQRLVESDQDLDLKTRSSPVACSKNHWKCGLLSVVIEMSSSQNIFTDFGTLGSDLFLHCMQFGADCQKMEFIKADVPLAMKNVNFLGFDVDHVHLAASQTSSFLRFFSFVRLGFDPNSYCIWKQQKMIPLSALLQEELVVKANASSKVAKKYNETLSASLTRFSRKMDAAVLQQLMQDVCLPTNMLFTFSNFVTLPHIIRISKNAPLDETRVVTCLFWRQGFRAWRSSQITPEARAVVDSLKGAKGKKNKFVVCLFRIQMNCFDSETFGFGLPRIEFDNSDDGFLIESLRISRMEPELSQASIEATELKELARPGRHYFFVRTSDISAFEPGAAHIVVKAKVKEPVLLLGQILCLNFEDKST</sequence>
<dbReference type="Proteomes" id="UP000835052">
    <property type="component" value="Unassembled WGS sequence"/>
</dbReference>
<evidence type="ECO:0000256" key="13">
    <source>
        <dbReference type="ARBA" id="ARBA00023242"/>
    </source>
</evidence>
<evidence type="ECO:0000256" key="10">
    <source>
        <dbReference type="ARBA" id="ARBA00023128"/>
    </source>
</evidence>
<keyword evidence="12" id="KW-0472">Membrane</keyword>
<dbReference type="PRINTS" id="PR00195">
    <property type="entry name" value="DYNAMIN"/>
</dbReference>
<keyword evidence="7" id="KW-1000">Mitochondrion outer membrane</keyword>
<protein>
    <recommendedName>
        <fullName evidence="4">dynamin GTPase</fullName>
        <ecNumber evidence="4">3.6.5.5</ecNumber>
    </recommendedName>
</protein>
<comment type="subcellular location">
    <subcellularLocation>
        <location evidence="3">Cytoplasm</location>
        <location evidence="3">Cytosol</location>
    </subcellularLocation>
    <subcellularLocation>
        <location evidence="2">Mitochondrion outer membrane</location>
    </subcellularLocation>
    <subcellularLocation>
        <location evidence="1">Nucleus</location>
    </subcellularLocation>
</comment>
<dbReference type="GO" id="GO:0005874">
    <property type="term" value="C:microtubule"/>
    <property type="evidence" value="ECO:0007669"/>
    <property type="project" value="TreeGrafter"/>
</dbReference>
<evidence type="ECO:0000256" key="2">
    <source>
        <dbReference type="ARBA" id="ARBA00004294"/>
    </source>
</evidence>
<feature type="compositionally biased region" description="Polar residues" evidence="16">
    <location>
        <begin position="538"/>
        <end position="558"/>
    </location>
</feature>
<dbReference type="Gene3D" id="1.20.120.1240">
    <property type="entry name" value="Dynamin, middle domain"/>
    <property type="match status" value="1"/>
</dbReference>
<dbReference type="Gene3D" id="2.40.50.40">
    <property type="match status" value="1"/>
</dbReference>
<dbReference type="OrthoDB" id="5061070at2759"/>
<dbReference type="SMART" id="SM00053">
    <property type="entry name" value="DYNc"/>
    <property type="match status" value="1"/>
</dbReference>
<feature type="domain" description="Dynamin-type G" evidence="19">
    <location>
        <begin position="24"/>
        <end position="304"/>
    </location>
</feature>
<dbReference type="GO" id="GO:0005525">
    <property type="term" value="F:GTP binding"/>
    <property type="evidence" value="ECO:0007669"/>
    <property type="project" value="UniProtKB-KW"/>
</dbReference>
<dbReference type="EMBL" id="CAJGYM010000046">
    <property type="protein sequence ID" value="CAD6194648.1"/>
    <property type="molecule type" value="Genomic_DNA"/>
</dbReference>
<feature type="domain" description="GED" evidence="18">
    <location>
        <begin position="611"/>
        <end position="702"/>
    </location>
</feature>
<feature type="compositionally biased region" description="Basic and acidic residues" evidence="16">
    <location>
        <begin position="820"/>
        <end position="836"/>
    </location>
</feature>
<evidence type="ECO:0000256" key="16">
    <source>
        <dbReference type="SAM" id="MobiDB-lite"/>
    </source>
</evidence>
<comment type="catalytic activity">
    <reaction evidence="14">
        <text>GTP + H2O = GDP + phosphate + H(+)</text>
        <dbReference type="Rhea" id="RHEA:19669"/>
        <dbReference type="ChEBI" id="CHEBI:15377"/>
        <dbReference type="ChEBI" id="CHEBI:15378"/>
        <dbReference type="ChEBI" id="CHEBI:37565"/>
        <dbReference type="ChEBI" id="CHEBI:43474"/>
        <dbReference type="ChEBI" id="CHEBI:58189"/>
        <dbReference type="EC" id="3.6.5.5"/>
    </reaction>
</comment>
<dbReference type="Gene3D" id="3.40.50.300">
    <property type="entry name" value="P-loop containing nucleotide triphosphate hydrolases"/>
    <property type="match status" value="1"/>
</dbReference>
<keyword evidence="6 15" id="KW-0547">Nucleotide-binding</keyword>
<dbReference type="InterPro" id="IPR000375">
    <property type="entry name" value="Dynamin_stalk"/>
</dbReference>
<dbReference type="GO" id="GO:0005829">
    <property type="term" value="C:cytosol"/>
    <property type="evidence" value="ECO:0007669"/>
    <property type="project" value="UniProtKB-SubCell"/>
</dbReference>
<dbReference type="GO" id="GO:0008017">
    <property type="term" value="F:microtubule binding"/>
    <property type="evidence" value="ECO:0007669"/>
    <property type="project" value="TreeGrafter"/>
</dbReference>
<dbReference type="InterPro" id="IPR023779">
    <property type="entry name" value="Chromodomain_CS"/>
</dbReference>
<dbReference type="InterPro" id="IPR003130">
    <property type="entry name" value="GED"/>
</dbReference>
<dbReference type="GO" id="GO:0003924">
    <property type="term" value="F:GTPase activity"/>
    <property type="evidence" value="ECO:0007669"/>
    <property type="project" value="InterPro"/>
</dbReference>
<keyword evidence="5" id="KW-0963">Cytoplasm</keyword>
<dbReference type="InterPro" id="IPR027417">
    <property type="entry name" value="P-loop_NTPase"/>
</dbReference>
<dbReference type="CDD" id="cd08771">
    <property type="entry name" value="DLP_1"/>
    <property type="match status" value="1"/>
</dbReference>
<evidence type="ECO:0000256" key="15">
    <source>
        <dbReference type="RuleBase" id="RU003932"/>
    </source>
</evidence>
<dbReference type="PROSITE" id="PS51388">
    <property type="entry name" value="GED"/>
    <property type="match status" value="1"/>
</dbReference>
<feature type="region of interest" description="Disordered" evidence="16">
    <location>
        <begin position="1083"/>
        <end position="1104"/>
    </location>
</feature>
<dbReference type="SUPFAM" id="SSF54160">
    <property type="entry name" value="Chromo domain-like"/>
    <property type="match status" value="1"/>
</dbReference>
<evidence type="ECO:0000256" key="14">
    <source>
        <dbReference type="ARBA" id="ARBA00048040"/>
    </source>
</evidence>
<dbReference type="PROSITE" id="PS50013">
    <property type="entry name" value="CHROMO_2"/>
    <property type="match status" value="1"/>
</dbReference>
<organism evidence="20 21">
    <name type="scientific">Caenorhabditis auriculariae</name>
    <dbReference type="NCBI Taxonomy" id="2777116"/>
    <lineage>
        <taxon>Eukaryota</taxon>
        <taxon>Metazoa</taxon>
        <taxon>Ecdysozoa</taxon>
        <taxon>Nematoda</taxon>
        <taxon>Chromadorea</taxon>
        <taxon>Rhabditida</taxon>
        <taxon>Rhabditina</taxon>
        <taxon>Rhabditomorpha</taxon>
        <taxon>Rhabditoidea</taxon>
        <taxon>Rhabditidae</taxon>
        <taxon>Peloderinae</taxon>
        <taxon>Caenorhabditis</taxon>
    </lineage>
</organism>
<comment type="caution">
    <text evidence="20">The sequence shown here is derived from an EMBL/GenBank/DDBJ whole genome shotgun (WGS) entry which is preliminary data.</text>
</comment>
<dbReference type="CDD" id="cd00024">
    <property type="entry name" value="CD_CSD"/>
    <property type="match status" value="1"/>
</dbReference>
<dbReference type="Pfam" id="PF00385">
    <property type="entry name" value="Chromo"/>
    <property type="match status" value="1"/>
</dbReference>
<accession>A0A8S1HJM4</accession>
<gene>
    <name evidence="20" type="ORF">CAUJ_LOCUS10567</name>
</gene>
<feature type="region of interest" description="Disordered" evidence="16">
    <location>
        <begin position="820"/>
        <end position="844"/>
    </location>
</feature>
<dbReference type="InterPro" id="IPR020850">
    <property type="entry name" value="GED_dom"/>
</dbReference>
<dbReference type="PROSITE" id="PS51718">
    <property type="entry name" value="G_DYNAMIN_2"/>
    <property type="match status" value="1"/>
</dbReference>
<comment type="similarity">
    <text evidence="15">Belongs to the TRAFAC class dynamin-like GTPase superfamily. Dynamin/Fzo/YdjA family.</text>
</comment>
<dbReference type="PROSITE" id="PS00598">
    <property type="entry name" value="CHROMO_1"/>
    <property type="match status" value="1"/>
</dbReference>
<evidence type="ECO:0000313" key="21">
    <source>
        <dbReference type="Proteomes" id="UP000835052"/>
    </source>
</evidence>
<dbReference type="EC" id="3.6.5.5" evidence="4"/>
<dbReference type="PANTHER" id="PTHR11566:SF21">
    <property type="entry name" value="DYNAMIN RELATED PROTEIN 1, ISOFORM A"/>
    <property type="match status" value="1"/>
</dbReference>
<dbReference type="InterPro" id="IPR016197">
    <property type="entry name" value="Chromo-like_dom_sf"/>
</dbReference>
<evidence type="ECO:0000259" key="19">
    <source>
        <dbReference type="PROSITE" id="PS51718"/>
    </source>
</evidence>
<evidence type="ECO:0000256" key="7">
    <source>
        <dbReference type="ARBA" id="ARBA00022787"/>
    </source>
</evidence>
<dbReference type="SMART" id="SM00302">
    <property type="entry name" value="GED"/>
    <property type="match status" value="1"/>
</dbReference>
<dbReference type="InterPro" id="IPR030381">
    <property type="entry name" value="G_DYNAMIN_dom"/>
</dbReference>
<keyword evidence="13" id="KW-0539">Nucleus</keyword>